<keyword evidence="5 8" id="KW-0418">Kinase</keyword>
<dbReference type="InterPro" id="IPR052162">
    <property type="entry name" value="Sensor_kinase/Photoreceptor"/>
</dbReference>
<dbReference type="InterPro" id="IPR021796">
    <property type="entry name" value="Tll0287-like_dom"/>
</dbReference>
<protein>
    <recommendedName>
        <fullName evidence="2">histidine kinase</fullName>
        <ecNumber evidence="2">2.7.13.3</ecNumber>
    </recommendedName>
</protein>
<comment type="catalytic activity">
    <reaction evidence="1">
        <text>ATP + protein L-histidine = ADP + protein N-phospho-L-histidine.</text>
        <dbReference type="EC" id="2.7.13.3"/>
    </reaction>
</comment>
<evidence type="ECO:0000256" key="6">
    <source>
        <dbReference type="SAM" id="Phobius"/>
    </source>
</evidence>
<dbReference type="Gene3D" id="3.30.565.10">
    <property type="entry name" value="Histidine kinase-like ATPase, C-terminal domain"/>
    <property type="match status" value="1"/>
</dbReference>
<dbReference type="Gene3D" id="1.10.287.130">
    <property type="match status" value="1"/>
</dbReference>
<dbReference type="InterPro" id="IPR036890">
    <property type="entry name" value="HATPase_C_sf"/>
</dbReference>
<evidence type="ECO:0000313" key="8">
    <source>
        <dbReference type="EMBL" id="CAM74830.1"/>
    </source>
</evidence>
<dbReference type="SMART" id="SM00388">
    <property type="entry name" value="HisKA"/>
    <property type="match status" value="1"/>
</dbReference>
<dbReference type="RefSeq" id="WP_106002986.1">
    <property type="nucleotide sequence ID" value="NZ_CP027527.1"/>
</dbReference>
<dbReference type="Pfam" id="PF11845">
    <property type="entry name" value="Tll0287-like"/>
    <property type="match status" value="1"/>
</dbReference>
<keyword evidence="3" id="KW-0597">Phosphoprotein</keyword>
<dbReference type="InterPro" id="IPR003594">
    <property type="entry name" value="HATPase_dom"/>
</dbReference>
<dbReference type="Pfam" id="PF00512">
    <property type="entry name" value="HisKA"/>
    <property type="match status" value="1"/>
</dbReference>
<evidence type="ECO:0000259" key="7">
    <source>
        <dbReference type="PROSITE" id="PS50109"/>
    </source>
</evidence>
<keyword evidence="4" id="KW-0808">Transferase</keyword>
<dbReference type="PROSITE" id="PS50109">
    <property type="entry name" value="HIS_KIN"/>
    <property type="match status" value="1"/>
</dbReference>
<dbReference type="InterPro" id="IPR036097">
    <property type="entry name" value="HisK_dim/P_sf"/>
</dbReference>
<dbReference type="InterPro" id="IPR005467">
    <property type="entry name" value="His_kinase_dom"/>
</dbReference>
<dbReference type="AlphaFoldDB" id="A4TW23"/>
<gene>
    <name evidence="8" type="ORF">MGR_0798</name>
</gene>
<dbReference type="Pfam" id="PF02518">
    <property type="entry name" value="HATPase_c"/>
    <property type="match status" value="1"/>
</dbReference>
<keyword evidence="6" id="KW-0472">Membrane</keyword>
<dbReference type="InterPro" id="IPR003661">
    <property type="entry name" value="HisK_dim/P_dom"/>
</dbReference>
<evidence type="ECO:0000256" key="3">
    <source>
        <dbReference type="ARBA" id="ARBA00022553"/>
    </source>
</evidence>
<feature type="transmembrane region" description="Helical" evidence="6">
    <location>
        <begin position="210"/>
        <end position="231"/>
    </location>
</feature>
<keyword evidence="6" id="KW-0812">Transmembrane</keyword>
<dbReference type="CDD" id="cd00082">
    <property type="entry name" value="HisKA"/>
    <property type="match status" value="1"/>
</dbReference>
<accession>A4TW23</accession>
<dbReference type="SUPFAM" id="SSF47384">
    <property type="entry name" value="Homodimeric domain of signal transducing histidine kinase"/>
    <property type="match status" value="1"/>
</dbReference>
<dbReference type="EC" id="2.7.13.3" evidence="2"/>
<evidence type="ECO:0000256" key="2">
    <source>
        <dbReference type="ARBA" id="ARBA00012438"/>
    </source>
</evidence>
<feature type="domain" description="Histidine kinase" evidence="7">
    <location>
        <begin position="276"/>
        <end position="491"/>
    </location>
</feature>
<name>A4TW23_9PROT</name>
<evidence type="ECO:0000256" key="1">
    <source>
        <dbReference type="ARBA" id="ARBA00000085"/>
    </source>
</evidence>
<organism evidence="8">
    <name type="scientific">Magnetospirillum gryphiswaldense</name>
    <dbReference type="NCBI Taxonomy" id="55518"/>
    <lineage>
        <taxon>Bacteria</taxon>
        <taxon>Pseudomonadati</taxon>
        <taxon>Pseudomonadota</taxon>
        <taxon>Alphaproteobacteria</taxon>
        <taxon>Rhodospirillales</taxon>
        <taxon>Rhodospirillaceae</taxon>
        <taxon>Magnetospirillum</taxon>
    </lineage>
</organism>
<dbReference type="SUPFAM" id="SSF55874">
    <property type="entry name" value="ATPase domain of HSP90 chaperone/DNA topoisomerase II/histidine kinase"/>
    <property type="match status" value="1"/>
</dbReference>
<dbReference type="PRINTS" id="PR00344">
    <property type="entry name" value="BCTRLSENSOR"/>
</dbReference>
<dbReference type="InterPro" id="IPR004358">
    <property type="entry name" value="Sig_transdc_His_kin-like_C"/>
</dbReference>
<proteinExistence type="predicted"/>
<dbReference type="PANTHER" id="PTHR43304">
    <property type="entry name" value="PHYTOCHROME-LIKE PROTEIN CPH1"/>
    <property type="match status" value="1"/>
</dbReference>
<dbReference type="PANTHER" id="PTHR43304:SF1">
    <property type="entry name" value="PAC DOMAIN-CONTAINING PROTEIN"/>
    <property type="match status" value="1"/>
</dbReference>
<evidence type="ECO:0000256" key="5">
    <source>
        <dbReference type="ARBA" id="ARBA00022777"/>
    </source>
</evidence>
<reference evidence="8" key="1">
    <citation type="journal article" date="2007" name="J. Bacteriol.">
        <title>Comparative genome analysis of four magnetotactic bacteria reveals a complex set of group-specific genes implicated in magnetosome biomineralization and function.</title>
        <authorList>
            <person name="Richter M."/>
            <person name="Kube M."/>
            <person name="Bazylinski D.A."/>
            <person name="Lombardot T."/>
            <person name="Gloeckner F.O."/>
            <person name="Reinhardt R."/>
            <person name="Schueler D."/>
        </authorList>
    </citation>
    <scope>NUCLEOTIDE SEQUENCE</scope>
    <source>
        <strain evidence="8">MSR-1</strain>
    </source>
</reference>
<sequence length="505" mass="55668">MRFPGYVLELGSLTLWAGLVAASLWHNLALLDVQGREVAFARARMLFSILETTRLWNAYHGGVYAPVTEKSPPNEWLVDDQRDVIINGRAYTKINPAYMTRQVSELMGSQGGLSFRLTSLKPIRPGNAPDPWEKQALQNFELGAREVLDRVEVGGTDSFRYLGRLLVEDTCLQCHANQGYQTGDVRGGISVTIDAIQVLAEINPQKQQTIVLHAFGYLLLAGATLAFLTWLRAGWRQLAQAKTEQEAMVAARTAELRRAVDDLARSNAELETFAYAASHDLQEPLRMIGSYAQLVDKRYGPTLDADGREFLGYMTDGAQRMKRMIDDLLTYSRVSRGEPALQPTELDVVLDAALANLTAALTESGGRIIRPPRLPVVLGEAPMLVRLLQNLLGNALKYRAADRAPRVTIEVVGQEGCWLVSVADNGIGIPQAAHERVFHIFQRLHSHASVPGTGVGLAIAKKIVERHGGRLWVEDNHPHGAVFRFTLADAGPGDVSMPQQQSRQN</sequence>
<dbReference type="SMART" id="SM00387">
    <property type="entry name" value="HATPase_c"/>
    <property type="match status" value="1"/>
</dbReference>
<keyword evidence="6" id="KW-1133">Transmembrane helix</keyword>
<dbReference type="EMBL" id="CU459003">
    <property type="protein sequence ID" value="CAM74830.1"/>
    <property type="molecule type" value="Genomic_DNA"/>
</dbReference>
<dbReference type="GO" id="GO:0000155">
    <property type="term" value="F:phosphorelay sensor kinase activity"/>
    <property type="evidence" value="ECO:0007669"/>
    <property type="project" value="InterPro"/>
</dbReference>
<evidence type="ECO:0000256" key="4">
    <source>
        <dbReference type="ARBA" id="ARBA00022679"/>
    </source>
</evidence>